<keyword evidence="3" id="KW-0336">GPI-anchor</keyword>
<evidence type="ECO:0000256" key="6">
    <source>
        <dbReference type="ARBA" id="ARBA00023157"/>
    </source>
</evidence>
<keyword evidence="5" id="KW-0472">Membrane</keyword>
<dbReference type="SUPFAM" id="SSF57302">
    <property type="entry name" value="Snake toxin-like"/>
    <property type="match status" value="1"/>
</dbReference>
<evidence type="ECO:0000256" key="1">
    <source>
        <dbReference type="ARBA" id="ARBA00004609"/>
    </source>
</evidence>
<dbReference type="CDD" id="cd00117">
    <property type="entry name" value="TFP"/>
    <property type="match status" value="1"/>
</dbReference>
<keyword evidence="11" id="KW-1185">Reference proteome</keyword>
<comment type="subcellular location">
    <subcellularLocation>
        <location evidence="1">Cell membrane</location>
        <topology evidence="1">Lipid-anchor</topology>
        <topology evidence="1">GPI-anchor</topology>
    </subcellularLocation>
</comment>
<feature type="signal peptide" evidence="9">
    <location>
        <begin position="1"/>
        <end position="20"/>
    </location>
</feature>
<proteinExistence type="predicted"/>
<keyword evidence="2" id="KW-1003">Cell membrane</keyword>
<evidence type="ECO:0000256" key="9">
    <source>
        <dbReference type="SAM" id="SignalP"/>
    </source>
</evidence>
<dbReference type="InterPro" id="IPR045860">
    <property type="entry name" value="Snake_toxin-like_sf"/>
</dbReference>
<keyword evidence="6" id="KW-1015">Disulfide bond</keyword>
<dbReference type="PANTHER" id="PTHR47613">
    <property type="entry name" value="SPERM ACROSOME MEMBRANE-ASSOCIATED PROTEIN 4"/>
    <property type="match status" value="1"/>
</dbReference>
<evidence type="ECO:0000256" key="4">
    <source>
        <dbReference type="ARBA" id="ARBA00022729"/>
    </source>
</evidence>
<evidence type="ECO:0008006" key="12">
    <source>
        <dbReference type="Google" id="ProtNLM"/>
    </source>
</evidence>
<keyword evidence="4 9" id="KW-0732">Signal</keyword>
<evidence type="ECO:0000313" key="11">
    <source>
        <dbReference type="Proteomes" id="UP001557470"/>
    </source>
</evidence>
<evidence type="ECO:0000256" key="2">
    <source>
        <dbReference type="ARBA" id="ARBA00022475"/>
    </source>
</evidence>
<dbReference type="Proteomes" id="UP001557470">
    <property type="component" value="Unassembled WGS sequence"/>
</dbReference>
<gene>
    <name evidence="10" type="ORF">UPYG_G00340800</name>
</gene>
<feature type="chain" id="PRO_5044847156" description="UPAR/Ly6 domain-containing protein" evidence="9">
    <location>
        <begin position="21"/>
        <end position="127"/>
    </location>
</feature>
<organism evidence="10 11">
    <name type="scientific">Umbra pygmaea</name>
    <name type="common">Eastern mudminnow</name>
    <dbReference type="NCBI Taxonomy" id="75934"/>
    <lineage>
        <taxon>Eukaryota</taxon>
        <taxon>Metazoa</taxon>
        <taxon>Chordata</taxon>
        <taxon>Craniata</taxon>
        <taxon>Vertebrata</taxon>
        <taxon>Euteleostomi</taxon>
        <taxon>Actinopterygii</taxon>
        <taxon>Neopterygii</taxon>
        <taxon>Teleostei</taxon>
        <taxon>Protacanthopterygii</taxon>
        <taxon>Esociformes</taxon>
        <taxon>Umbridae</taxon>
        <taxon>Umbra</taxon>
    </lineage>
</organism>
<dbReference type="EMBL" id="JAGEUA010000011">
    <property type="protein sequence ID" value="KAL0962499.1"/>
    <property type="molecule type" value="Genomic_DNA"/>
</dbReference>
<evidence type="ECO:0000313" key="10">
    <source>
        <dbReference type="EMBL" id="KAL0962499.1"/>
    </source>
</evidence>
<evidence type="ECO:0000256" key="7">
    <source>
        <dbReference type="ARBA" id="ARBA00023180"/>
    </source>
</evidence>
<keyword evidence="7" id="KW-0325">Glycoprotein</keyword>
<sequence length="127" mass="13352">MNKFLLGCITLVGLFVVSESLSCYTCPVGIGSFCILGPTTTCSPTQPNCFSGVATFNISNFLTIKSKGCIEKTFCNATTTSSILGASYEVRTSCCDNRDQCNGAGAIQLHLTVALVAALVAIWSTFV</sequence>
<dbReference type="Gene3D" id="2.10.60.10">
    <property type="entry name" value="CD59"/>
    <property type="match status" value="1"/>
</dbReference>
<dbReference type="GO" id="GO:0005886">
    <property type="term" value="C:plasma membrane"/>
    <property type="evidence" value="ECO:0007669"/>
    <property type="project" value="UniProtKB-SubCell"/>
</dbReference>
<comment type="caution">
    <text evidence="10">The sequence shown here is derived from an EMBL/GenBank/DDBJ whole genome shotgun (WGS) entry which is preliminary data.</text>
</comment>
<accession>A0ABD0VWP5</accession>
<evidence type="ECO:0000256" key="5">
    <source>
        <dbReference type="ARBA" id="ARBA00023136"/>
    </source>
</evidence>
<dbReference type="InterPro" id="IPR046354">
    <property type="entry name" value="SPACA4/Bouncer"/>
</dbReference>
<dbReference type="AlphaFoldDB" id="A0ABD0VWP5"/>
<evidence type="ECO:0000256" key="3">
    <source>
        <dbReference type="ARBA" id="ARBA00022622"/>
    </source>
</evidence>
<evidence type="ECO:0000256" key="8">
    <source>
        <dbReference type="ARBA" id="ARBA00023288"/>
    </source>
</evidence>
<protein>
    <recommendedName>
        <fullName evidence="12">UPAR/Ly6 domain-containing protein</fullName>
    </recommendedName>
</protein>
<keyword evidence="8" id="KW-0449">Lipoprotein</keyword>
<reference evidence="10 11" key="1">
    <citation type="submission" date="2024-06" db="EMBL/GenBank/DDBJ databases">
        <authorList>
            <person name="Pan Q."/>
            <person name="Wen M."/>
            <person name="Jouanno E."/>
            <person name="Zahm M."/>
            <person name="Klopp C."/>
            <person name="Cabau C."/>
            <person name="Louis A."/>
            <person name="Berthelot C."/>
            <person name="Parey E."/>
            <person name="Roest Crollius H."/>
            <person name="Montfort J."/>
            <person name="Robinson-Rechavi M."/>
            <person name="Bouchez O."/>
            <person name="Lampietro C."/>
            <person name="Lopez Roques C."/>
            <person name="Donnadieu C."/>
            <person name="Postlethwait J."/>
            <person name="Bobe J."/>
            <person name="Verreycken H."/>
            <person name="Guiguen Y."/>
        </authorList>
    </citation>
    <scope>NUCLEOTIDE SEQUENCE [LARGE SCALE GENOMIC DNA]</scope>
    <source>
        <strain evidence="10">Up_M1</strain>
        <tissue evidence="10">Testis</tissue>
    </source>
</reference>
<dbReference type="PANTHER" id="PTHR47613:SF1">
    <property type="entry name" value="SPERM ACROSOME MEMBRANE-ASSOCIATED PROTEIN 4"/>
    <property type="match status" value="1"/>
</dbReference>
<dbReference type="GO" id="GO:0098552">
    <property type="term" value="C:side of membrane"/>
    <property type="evidence" value="ECO:0007669"/>
    <property type="project" value="UniProtKB-KW"/>
</dbReference>
<name>A0ABD0VWP5_UMBPY</name>